<keyword evidence="9" id="KW-1185">Reference proteome</keyword>
<organism evidence="8 9">
    <name type="scientific">Verticillium longisporum</name>
    <name type="common">Verticillium dahliae var. longisporum</name>
    <dbReference type="NCBI Taxonomy" id="100787"/>
    <lineage>
        <taxon>Eukaryota</taxon>
        <taxon>Fungi</taxon>
        <taxon>Dikarya</taxon>
        <taxon>Ascomycota</taxon>
        <taxon>Pezizomycotina</taxon>
        <taxon>Sordariomycetes</taxon>
        <taxon>Hypocreomycetidae</taxon>
        <taxon>Glomerellales</taxon>
        <taxon>Plectosphaerellaceae</taxon>
        <taxon>Verticillium</taxon>
    </lineage>
</organism>
<dbReference type="Pfam" id="PF00067">
    <property type="entry name" value="p450"/>
    <property type="match status" value="2"/>
</dbReference>
<evidence type="ECO:0000313" key="9">
    <source>
        <dbReference type="Proteomes" id="UP000044602"/>
    </source>
</evidence>
<keyword evidence="6" id="KW-0503">Monooxygenase</keyword>
<dbReference type="GO" id="GO:0020037">
    <property type="term" value="F:heme binding"/>
    <property type="evidence" value="ECO:0007669"/>
    <property type="project" value="InterPro"/>
</dbReference>
<evidence type="ECO:0000256" key="6">
    <source>
        <dbReference type="RuleBase" id="RU000461"/>
    </source>
</evidence>
<evidence type="ECO:0000256" key="5">
    <source>
        <dbReference type="ARBA" id="ARBA00023004"/>
    </source>
</evidence>
<keyword evidence="3 6" id="KW-0349">Heme</keyword>
<evidence type="ECO:0000256" key="3">
    <source>
        <dbReference type="ARBA" id="ARBA00022617"/>
    </source>
</evidence>
<evidence type="ECO:0000256" key="4">
    <source>
        <dbReference type="ARBA" id="ARBA00022723"/>
    </source>
</evidence>
<accession>A0A0G4LZP3</accession>
<dbReference type="GO" id="GO:0004497">
    <property type="term" value="F:monooxygenase activity"/>
    <property type="evidence" value="ECO:0007669"/>
    <property type="project" value="UniProtKB-KW"/>
</dbReference>
<dbReference type="GO" id="GO:0016705">
    <property type="term" value="F:oxidoreductase activity, acting on paired donors, with incorporation or reduction of molecular oxygen"/>
    <property type="evidence" value="ECO:0007669"/>
    <property type="project" value="InterPro"/>
</dbReference>
<dbReference type="InterPro" id="IPR017972">
    <property type="entry name" value="Cyt_P450_CS"/>
</dbReference>
<dbReference type="GO" id="GO:0005506">
    <property type="term" value="F:iron ion binding"/>
    <property type="evidence" value="ECO:0007669"/>
    <property type="project" value="InterPro"/>
</dbReference>
<dbReference type="SUPFAM" id="SSF48264">
    <property type="entry name" value="Cytochrome P450"/>
    <property type="match status" value="1"/>
</dbReference>
<dbReference type="Gene3D" id="1.10.630.10">
    <property type="entry name" value="Cytochrome P450"/>
    <property type="match status" value="2"/>
</dbReference>
<keyword evidence="5 6" id="KW-0408">Iron</keyword>
<reference evidence="8 9" key="1">
    <citation type="submission" date="2015-05" db="EMBL/GenBank/DDBJ databases">
        <authorList>
            <person name="Wang D.B."/>
            <person name="Wang M."/>
        </authorList>
    </citation>
    <scope>NUCLEOTIDE SEQUENCE [LARGE SCALE GENOMIC DNA]</scope>
    <source>
        <strain evidence="8">VL1</strain>
    </source>
</reference>
<comment type="similarity">
    <text evidence="2 6">Belongs to the cytochrome P450 family.</text>
</comment>
<name>A0A0G4LZP3_VERLO</name>
<dbReference type="PROSITE" id="PS00086">
    <property type="entry name" value="CYTOCHROME_P450"/>
    <property type="match status" value="1"/>
</dbReference>
<dbReference type="AlphaFoldDB" id="A0A0G4LZP3"/>
<dbReference type="PANTHER" id="PTHR24305:SF166">
    <property type="entry name" value="CYTOCHROME P450 12A4, MITOCHONDRIAL-RELATED"/>
    <property type="match status" value="1"/>
</dbReference>
<sequence>MELPITPLVVTVLLLVPLTLYILQRPIPSIPHAPWAVLTTDLPALIAHPTTGFAYLKSLPTTHQTPLRQVWLKPFSRPYLLLADYREARDILTRRREWDRSDYSISILGGVAPRHHINLKHGPAWRYHRALLADTMAPAFLHAVAAPEIYRSATALVTLWRLKADRAAGAPFEAGGDISRTALDAVLDFTFGKAFPHRTLPAQTRAAETAEAKGGGGGGPVERGPRGDAVFPQGAMHETLEATLHAGELVGRAAATPFIDLAYRYFALLPSERRFRALQRGYAREQILSAVERLDKVRGTSHGGDDDDSWARSAVDLMMARERRLAGKEGRAPVYVSEDTSDEVLGFIVAGHDTTATMLSWGLKRLTDAPAAQVSLRAALRGAHAAAAAAGRAPTVAEIVTTSVPYLDGVLEEMVRLGTPVPVLERHVPYLDGVLEEMVRLGTPVPVLERQCDRDTTVLGRAVPKGTTMLMLAQGPSLTSPALRIPEAARSPSARPCGEWDPEGMELFVPERWLSTDGAGNVVFDPLAGPVLGFGGGVRGCFGRKLAYLEMRIVCTLIAWDFELLECGEELSGYEATEEITYKPTSCYVKPRRWEDA</sequence>
<keyword evidence="4 6" id="KW-0479">Metal-binding</keyword>
<dbReference type="PRINTS" id="PR00385">
    <property type="entry name" value="P450"/>
</dbReference>
<evidence type="ECO:0000256" key="7">
    <source>
        <dbReference type="SAM" id="MobiDB-lite"/>
    </source>
</evidence>
<dbReference type="PANTHER" id="PTHR24305">
    <property type="entry name" value="CYTOCHROME P450"/>
    <property type="match status" value="1"/>
</dbReference>
<proteinExistence type="inferred from homology"/>
<comment type="cofactor">
    <cofactor evidence="1">
        <name>heme</name>
        <dbReference type="ChEBI" id="CHEBI:30413"/>
    </cofactor>
</comment>
<dbReference type="InterPro" id="IPR036396">
    <property type="entry name" value="Cyt_P450_sf"/>
</dbReference>
<evidence type="ECO:0000256" key="1">
    <source>
        <dbReference type="ARBA" id="ARBA00001971"/>
    </source>
</evidence>
<protein>
    <recommendedName>
        <fullName evidence="10">Cytochrome P450</fullName>
    </recommendedName>
</protein>
<gene>
    <name evidence="8" type="ORF">BN1708_004369</name>
</gene>
<evidence type="ECO:0008006" key="10">
    <source>
        <dbReference type="Google" id="ProtNLM"/>
    </source>
</evidence>
<dbReference type="Proteomes" id="UP000044602">
    <property type="component" value="Unassembled WGS sequence"/>
</dbReference>
<dbReference type="STRING" id="100787.A0A0G4LZP3"/>
<keyword evidence="6" id="KW-0560">Oxidoreductase</keyword>
<dbReference type="InterPro" id="IPR050121">
    <property type="entry name" value="Cytochrome_P450_monoxygenase"/>
</dbReference>
<dbReference type="EMBL" id="CVQH01020418">
    <property type="protein sequence ID" value="CRK27474.1"/>
    <property type="molecule type" value="Genomic_DNA"/>
</dbReference>
<dbReference type="InterPro" id="IPR001128">
    <property type="entry name" value="Cyt_P450"/>
</dbReference>
<feature type="region of interest" description="Disordered" evidence="7">
    <location>
        <begin position="200"/>
        <end position="226"/>
    </location>
</feature>
<evidence type="ECO:0000256" key="2">
    <source>
        <dbReference type="ARBA" id="ARBA00010617"/>
    </source>
</evidence>
<evidence type="ECO:0000313" key="8">
    <source>
        <dbReference type="EMBL" id="CRK27474.1"/>
    </source>
</evidence>